<keyword evidence="5" id="KW-0653">Protein transport</keyword>
<name>A0A1S3HVT7_LINAN</name>
<keyword evidence="5" id="KW-0811">Translocation</keyword>
<keyword evidence="5" id="KW-0509">mRNA transport</keyword>
<evidence type="ECO:0000256" key="4">
    <source>
        <dbReference type="ARBA" id="ARBA00023242"/>
    </source>
</evidence>
<accession>A0A1S3HVT7</accession>
<dbReference type="GO" id="GO:0016973">
    <property type="term" value="P:poly(A)+ mRNA export from nucleus"/>
    <property type="evidence" value="ECO:0007669"/>
    <property type="project" value="TreeGrafter"/>
</dbReference>
<evidence type="ECO:0000256" key="5">
    <source>
        <dbReference type="RuleBase" id="RU364035"/>
    </source>
</evidence>
<dbReference type="KEGG" id="lak:106157926"/>
<evidence type="ECO:0000256" key="3">
    <source>
        <dbReference type="ARBA" id="ARBA00023132"/>
    </source>
</evidence>
<keyword evidence="5" id="KW-0813">Transport</keyword>
<dbReference type="InParanoid" id="A0A1S3HVT7"/>
<comment type="similarity">
    <text evidence="2 5">Belongs to the nucleoporin interacting component (NIC) family.</text>
</comment>
<proteinExistence type="inferred from homology"/>
<keyword evidence="3 5" id="KW-0906">Nuclear pore complex</keyword>
<dbReference type="Proteomes" id="UP000085678">
    <property type="component" value="Unplaced"/>
</dbReference>
<gene>
    <name evidence="7" type="primary">LOC106157926</name>
</gene>
<dbReference type="RefSeq" id="XP_013389179.1">
    <property type="nucleotide sequence ID" value="XM_013533725.1"/>
</dbReference>
<evidence type="ECO:0000256" key="2">
    <source>
        <dbReference type="ARBA" id="ARBA00010186"/>
    </source>
</evidence>
<keyword evidence="6" id="KW-1185">Reference proteome</keyword>
<keyword evidence="4 5" id="KW-0539">Nucleus</keyword>
<dbReference type="GO" id="GO:0005643">
    <property type="term" value="C:nuclear pore"/>
    <property type="evidence" value="ECO:0007669"/>
    <property type="project" value="UniProtKB-SubCell"/>
</dbReference>
<dbReference type="OMA" id="WMKHIID"/>
<dbReference type="FunCoup" id="A0A1S3HVT7">
    <property type="interactions" value="3401"/>
</dbReference>
<dbReference type="GO" id="GO:0017056">
    <property type="term" value="F:structural constituent of nuclear pore"/>
    <property type="evidence" value="ECO:0007669"/>
    <property type="project" value="InterPro"/>
</dbReference>
<dbReference type="PANTHER" id="PTHR11225:SF4">
    <property type="entry name" value="NUCLEAR PORE COMPLEX PROTEIN NUP93"/>
    <property type="match status" value="1"/>
</dbReference>
<evidence type="ECO:0000256" key="1">
    <source>
        <dbReference type="ARBA" id="ARBA00004567"/>
    </source>
</evidence>
<comment type="subcellular location">
    <subcellularLocation>
        <location evidence="1 5">Nucleus</location>
        <location evidence="1 5">Nuclear pore complex</location>
    </subcellularLocation>
</comment>
<protein>
    <recommendedName>
        <fullName evidence="5">Nuclear pore protein</fullName>
    </recommendedName>
</protein>
<dbReference type="GeneID" id="106157926"/>
<organism evidence="6 7">
    <name type="scientific">Lingula anatina</name>
    <name type="common">Brachiopod</name>
    <name type="synonym">Lingula unguis</name>
    <dbReference type="NCBI Taxonomy" id="7574"/>
    <lineage>
        <taxon>Eukaryota</taxon>
        <taxon>Metazoa</taxon>
        <taxon>Spiralia</taxon>
        <taxon>Lophotrochozoa</taxon>
        <taxon>Brachiopoda</taxon>
        <taxon>Linguliformea</taxon>
        <taxon>Lingulata</taxon>
        <taxon>Lingulida</taxon>
        <taxon>Linguloidea</taxon>
        <taxon>Lingulidae</taxon>
        <taxon>Lingula</taxon>
    </lineage>
</organism>
<dbReference type="PANTHER" id="PTHR11225">
    <property type="entry name" value="NUCLEAR PORE COMPLEX PROTEIN NUP93 NUCLEOPORIN NUP93 DEAD EYE PROTEIN"/>
    <property type="match status" value="1"/>
</dbReference>
<dbReference type="OrthoDB" id="1918363at2759"/>
<evidence type="ECO:0000313" key="7">
    <source>
        <dbReference type="RefSeq" id="XP_013389179.1"/>
    </source>
</evidence>
<dbReference type="InterPro" id="IPR007231">
    <property type="entry name" value="Nucleoporin_int_Nup93/Nic96"/>
</dbReference>
<dbReference type="AlphaFoldDB" id="A0A1S3HVT7"/>
<dbReference type="Pfam" id="PF04097">
    <property type="entry name" value="Nic96"/>
    <property type="match status" value="1"/>
</dbReference>
<sequence length="519" mass="58917">MDGSAGFGDLLQQAEQLTAEMDCGAELPKVERSIRQIMDAGHRLLTRTAQTSQDASDVKASILLGSKGFDIPRISQKLEGLSAARTFEPLEPVRDTDIHGFLRNERENALLTVIEQTRKNTLEEAEKRHWDSLVNEWEREKQKILNALIGTGHDTLDFPQEQESILGDSINMQGRSAMDNVEMAYARQVYQYNEQIVQGGIRPSLVDMFAEVGNKLDDDNITEIWRMVKLMTDVPMATSSSIISSRSTQRMQTAFVNQAKKYLEQSYHKYITATVYGNLQQAQLGGVPGTYHLVRSFLNVRLPHSTPGLEDGVVDGHPVWAMMYYCIRCGDLNAALHVAQQAQQNIGEFIVFLQEYMKNEDRRLSPNSETKLRLQYRRSVRTSTDPYKRAVFCIIGCCDFSDVHSEVAEKTEDYLWIKLSQIRFGDDAESEEGGSTQDTLTLPQFQTTLSEEYGESHFSAYQQPFLYFEVLLLTAQFEAAIEFLSRIERLRCHAVHVALVLYEMNMLALSQSIQSQLCE</sequence>
<keyword evidence="5" id="KW-0472">Membrane</keyword>
<dbReference type="STRING" id="7574.A0A1S3HVT7"/>
<reference evidence="7" key="1">
    <citation type="submission" date="2025-08" db="UniProtKB">
        <authorList>
            <consortium name="RefSeq"/>
        </authorList>
    </citation>
    <scope>IDENTIFICATION</scope>
    <source>
        <tissue evidence="7">Gonads</tissue>
    </source>
</reference>
<dbReference type="GO" id="GO:0006606">
    <property type="term" value="P:protein import into nucleus"/>
    <property type="evidence" value="ECO:0007669"/>
    <property type="project" value="TreeGrafter"/>
</dbReference>
<evidence type="ECO:0000313" key="6">
    <source>
        <dbReference type="Proteomes" id="UP000085678"/>
    </source>
</evidence>